<dbReference type="EMBL" id="ARXR01000019">
    <property type="protein sequence ID" value="MBF5053653.1"/>
    <property type="molecule type" value="Genomic_DNA"/>
</dbReference>
<evidence type="ECO:0000256" key="3">
    <source>
        <dbReference type="ARBA" id="ARBA00023125"/>
    </source>
</evidence>
<dbReference type="CDD" id="cd05466">
    <property type="entry name" value="PBP2_LTTR_substrate"/>
    <property type="match status" value="1"/>
</dbReference>
<proteinExistence type="inferred from homology"/>
<keyword evidence="7" id="KW-1185">Reference proteome</keyword>
<dbReference type="SUPFAM" id="SSF46785">
    <property type="entry name" value="Winged helix' DNA-binding domain"/>
    <property type="match status" value="1"/>
</dbReference>
<dbReference type="PROSITE" id="PS50931">
    <property type="entry name" value="HTH_LYSR"/>
    <property type="match status" value="1"/>
</dbReference>
<feature type="domain" description="HTH lysR-type" evidence="5">
    <location>
        <begin position="1"/>
        <end position="47"/>
    </location>
</feature>
<evidence type="ECO:0000256" key="2">
    <source>
        <dbReference type="ARBA" id="ARBA00023015"/>
    </source>
</evidence>
<reference evidence="6 7" key="1">
    <citation type="submission" date="2012-09" db="EMBL/GenBank/DDBJ databases">
        <title>Genome Sequence of alkane-degrading Bacterium Alcanivorax venustensis ISO4.</title>
        <authorList>
            <person name="Lai Q."/>
            <person name="Shao Z."/>
        </authorList>
    </citation>
    <scope>NUCLEOTIDE SEQUENCE [LARGE SCALE GENOMIC DNA]</scope>
    <source>
        <strain evidence="6 7">ISO4</strain>
    </source>
</reference>
<dbReference type="Pfam" id="PF00126">
    <property type="entry name" value="HTH_1"/>
    <property type="match status" value="1"/>
</dbReference>
<evidence type="ECO:0000313" key="6">
    <source>
        <dbReference type="EMBL" id="MBF5053653.1"/>
    </source>
</evidence>
<dbReference type="InterPro" id="IPR036390">
    <property type="entry name" value="WH_DNA-bd_sf"/>
</dbReference>
<keyword evidence="2" id="KW-0805">Transcription regulation</keyword>
<dbReference type="InterPro" id="IPR005119">
    <property type="entry name" value="LysR_subst-bd"/>
</dbReference>
<dbReference type="Proteomes" id="UP000644441">
    <property type="component" value="Unassembled WGS sequence"/>
</dbReference>
<evidence type="ECO:0000313" key="7">
    <source>
        <dbReference type="Proteomes" id="UP000644441"/>
    </source>
</evidence>
<evidence type="ECO:0000259" key="5">
    <source>
        <dbReference type="PROSITE" id="PS50931"/>
    </source>
</evidence>
<dbReference type="Pfam" id="PF03466">
    <property type="entry name" value="LysR_substrate"/>
    <property type="match status" value="1"/>
</dbReference>
<dbReference type="Gene3D" id="1.10.10.10">
    <property type="entry name" value="Winged helix-like DNA-binding domain superfamily/Winged helix DNA-binding domain"/>
    <property type="match status" value="1"/>
</dbReference>
<gene>
    <name evidence="6" type="ORF">ISO4_02255</name>
</gene>
<comment type="caution">
    <text evidence="6">The sequence shown here is derived from an EMBL/GenBank/DDBJ whole genome shotgun (WGS) entry which is preliminary data.</text>
</comment>
<keyword evidence="4" id="KW-0804">Transcription</keyword>
<dbReference type="PANTHER" id="PTHR30126:SF98">
    <property type="entry name" value="HTH-TYPE TRANSCRIPTIONAL ACTIVATOR BAUR"/>
    <property type="match status" value="1"/>
</dbReference>
<dbReference type="InterPro" id="IPR000847">
    <property type="entry name" value="LysR_HTH_N"/>
</dbReference>
<dbReference type="InterPro" id="IPR036388">
    <property type="entry name" value="WH-like_DNA-bd_sf"/>
</dbReference>
<accession>A0ABS0AHP1</accession>
<dbReference type="PRINTS" id="PR00039">
    <property type="entry name" value="HTHLYSR"/>
</dbReference>
<name>A0ABS0AHP1_9GAMM</name>
<evidence type="ECO:0000256" key="1">
    <source>
        <dbReference type="ARBA" id="ARBA00009437"/>
    </source>
</evidence>
<dbReference type="Gene3D" id="3.40.190.10">
    <property type="entry name" value="Periplasmic binding protein-like II"/>
    <property type="match status" value="2"/>
</dbReference>
<comment type="similarity">
    <text evidence="1">Belongs to the LysR transcriptional regulatory family.</text>
</comment>
<dbReference type="SUPFAM" id="SSF53850">
    <property type="entry name" value="Periplasmic binding protein-like II"/>
    <property type="match status" value="1"/>
</dbReference>
<evidence type="ECO:0000256" key="4">
    <source>
        <dbReference type="ARBA" id="ARBA00023163"/>
    </source>
</evidence>
<sequence length="302" mass="33348">MYEHGSLSAAARALGLSQPALTRSLQRLEQSAGAPLFERHTRSLRPTELARTLHRQVNRILDEAAGLDRLVEAFHDGRSGLVRIGCGPFVPDLLAQRLAGPLQRSRATMDAGVRLEMHSDHFQSLCEGLYAYRYDFLVYDGRKGSALPDRDDVEELPLVELPLQVVAPASWLVGKAAAALEDGDAAVAFMRGRPLALPRVPPEYRRQIAPWFRELLLARRGAEFQMATISSCLALCREGRAVTVAPRNLLEDDLRAGRLKPLPLDPGVTVSACAYRLRSHPLSQAASEVWRLLRRGALRQPG</sequence>
<dbReference type="PANTHER" id="PTHR30126">
    <property type="entry name" value="HTH-TYPE TRANSCRIPTIONAL REGULATOR"/>
    <property type="match status" value="1"/>
</dbReference>
<protein>
    <submittedName>
        <fullName evidence="6">Transcriptional regulator</fullName>
    </submittedName>
</protein>
<organism evidence="6 7">
    <name type="scientific">Alloalcanivorax venustensis ISO4</name>
    <dbReference type="NCBI Taxonomy" id="1177184"/>
    <lineage>
        <taxon>Bacteria</taxon>
        <taxon>Pseudomonadati</taxon>
        <taxon>Pseudomonadota</taxon>
        <taxon>Gammaproteobacteria</taxon>
        <taxon>Oceanospirillales</taxon>
        <taxon>Alcanivoracaceae</taxon>
        <taxon>Alloalcanivorax</taxon>
    </lineage>
</organism>
<keyword evidence="3" id="KW-0238">DNA-binding</keyword>